<comment type="caution">
    <text evidence="1">The sequence shown here is derived from an EMBL/GenBank/DDBJ whole genome shotgun (WGS) entry which is preliminary data.</text>
</comment>
<dbReference type="Proteomes" id="UP001207468">
    <property type="component" value="Unassembled WGS sequence"/>
</dbReference>
<sequence length="558" mass="62145">MAGLFHDTLFARTVRAVLGPTYFPHLDEMNPPSVYQRTIKKKLSSETTFGPAREDHDDPLNARGRGYGAYDAQEAHAADSEATLAADDMPSPVKEEGKDSTLVTWYGPDDPENPMNWSRFKKLFVMFQVYLLTFSVYFGAAVYTAGFTDVSQRFHVSDVAATVGLTVFLLGCGTGPMLWSPMSEMPFIGRMPIYWFTLLLFVILQVPTALASNLGMLLAFRFITAFVGSPVLATGGATRVYGITLWGAFAVCAPATAPIMGGFATHAKSWRWTIWMLMWLGSFTLVILFFFFPETSSSNILYRRAKRLRQATGDNRLKAQSEIEAESMTGREIALTILVRPFTLMVQEPIVLALNLYIALIYAVFYLWFESFPIVFIGIYHFKPQLLGLAFLGMLGGIIATVPPYFYFIYNVEEKMYDENGQIKPEKRMPTAIFASFLAPISLLWFGWTARASIHWIVPILGSSIYPGASLLLFNVVLNYLADAYPRYAASVLAGNDLMRCAFAAGFPLFGAAMNRNLGVGWASTLLALLSCAFIPIPILLNIYGERIRLASRRALHH</sequence>
<name>A0ACC0UJF6_9AGAM</name>
<reference evidence="1" key="1">
    <citation type="submission" date="2021-03" db="EMBL/GenBank/DDBJ databases">
        <title>Evolutionary priming and transition to the ectomycorrhizal habit in an iconic lineage of mushroom-forming fungi: is preadaptation a requirement?</title>
        <authorList>
            <consortium name="DOE Joint Genome Institute"/>
            <person name="Looney B.P."/>
            <person name="Miyauchi S."/>
            <person name="Morin E."/>
            <person name="Drula E."/>
            <person name="Courty P.E."/>
            <person name="Chicoki N."/>
            <person name="Fauchery L."/>
            <person name="Kohler A."/>
            <person name="Kuo A."/>
            <person name="LaButti K."/>
            <person name="Pangilinan J."/>
            <person name="Lipzen A."/>
            <person name="Riley R."/>
            <person name="Andreopoulos W."/>
            <person name="He G."/>
            <person name="Johnson J."/>
            <person name="Barry K.W."/>
            <person name="Grigoriev I.V."/>
            <person name="Nagy L."/>
            <person name="Hibbett D."/>
            <person name="Henrissat B."/>
            <person name="Matheny P.B."/>
            <person name="Labbe J."/>
            <person name="Martin A.F."/>
        </authorList>
    </citation>
    <scope>NUCLEOTIDE SEQUENCE</scope>
    <source>
        <strain evidence="1">BPL698</strain>
    </source>
</reference>
<accession>A0ACC0UJF6</accession>
<protein>
    <submittedName>
        <fullName evidence="1">Caffeine resistance protein 5</fullName>
    </submittedName>
</protein>
<keyword evidence="2" id="KW-1185">Reference proteome</keyword>
<proteinExistence type="predicted"/>
<gene>
    <name evidence="1" type="ORF">F5148DRAFT_1171967</name>
</gene>
<evidence type="ECO:0000313" key="2">
    <source>
        <dbReference type="Proteomes" id="UP001207468"/>
    </source>
</evidence>
<organism evidence="1 2">
    <name type="scientific">Russula earlei</name>
    <dbReference type="NCBI Taxonomy" id="71964"/>
    <lineage>
        <taxon>Eukaryota</taxon>
        <taxon>Fungi</taxon>
        <taxon>Dikarya</taxon>
        <taxon>Basidiomycota</taxon>
        <taxon>Agaricomycotina</taxon>
        <taxon>Agaricomycetes</taxon>
        <taxon>Russulales</taxon>
        <taxon>Russulaceae</taxon>
        <taxon>Russula</taxon>
    </lineage>
</organism>
<dbReference type="EMBL" id="JAGFNK010000023">
    <property type="protein sequence ID" value="KAI9511366.1"/>
    <property type="molecule type" value="Genomic_DNA"/>
</dbReference>
<evidence type="ECO:0000313" key="1">
    <source>
        <dbReference type="EMBL" id="KAI9511366.1"/>
    </source>
</evidence>